<proteinExistence type="inferred from homology"/>
<evidence type="ECO:0000313" key="4">
    <source>
        <dbReference type="EMBL" id="ACT51973.1"/>
    </source>
</evidence>
<dbReference type="InterPro" id="IPR043129">
    <property type="entry name" value="ATPase_NBD"/>
</dbReference>
<dbReference type="Pfam" id="PF00012">
    <property type="entry name" value="HSP70"/>
    <property type="match status" value="2"/>
</dbReference>
<dbReference type="Gene3D" id="3.30.420.40">
    <property type="match status" value="2"/>
</dbReference>
<dbReference type="GO" id="GO:0140662">
    <property type="term" value="F:ATP-dependent protein folding chaperone"/>
    <property type="evidence" value="ECO:0007669"/>
    <property type="project" value="InterPro"/>
</dbReference>
<dbReference type="GO" id="GO:0005524">
    <property type="term" value="F:ATP binding"/>
    <property type="evidence" value="ECO:0007669"/>
    <property type="project" value="UniProtKB-KW"/>
</dbReference>
<protein>
    <submittedName>
        <fullName evidence="4">Chaperone protein</fullName>
    </submittedName>
</protein>
<dbReference type="eggNOG" id="COG0443">
    <property type="taxonomic scope" value="Bacteria"/>
</dbReference>
<dbReference type="KEGG" id="mei:Msip34_2736"/>
<name>C6XBK3_METGS</name>
<comment type="similarity">
    <text evidence="1">Belongs to the heat shock protein 70 family.</text>
</comment>
<keyword evidence="2" id="KW-0547">Nucleotide-binding</keyword>
<keyword evidence="3" id="KW-0067">ATP-binding</keyword>
<evidence type="ECO:0000256" key="1">
    <source>
        <dbReference type="ARBA" id="ARBA00007381"/>
    </source>
</evidence>
<organism evidence="4 5">
    <name type="scientific">Methylovorus glucosotrophus (strain SIP3-4)</name>
    <dbReference type="NCBI Taxonomy" id="582744"/>
    <lineage>
        <taxon>Bacteria</taxon>
        <taxon>Pseudomonadati</taxon>
        <taxon>Pseudomonadota</taxon>
        <taxon>Betaproteobacteria</taxon>
        <taxon>Nitrosomonadales</taxon>
        <taxon>Methylophilaceae</taxon>
        <taxon>Methylovorus</taxon>
    </lineage>
</organism>
<dbReference type="Proteomes" id="UP000002743">
    <property type="component" value="Chromosome"/>
</dbReference>
<gene>
    <name evidence="4" type="ordered locus">Msip34_2736</name>
</gene>
<sequence>MGLRMHCGIDYGTSNSSVGVAQNGVVTLLPLEGESVYLPSAVYRQRPDHLDEEDDARMTLRQQLGDARDLLFGRAAIQAHTEGPTDGLYVKSPKVFLGSDLSRDQLEFFTVIISRMLERLMQQARAASGMPLQQAVIGRPIRYHGVYGERGDEQALTIMREAAQAAGLQDVIFMYEPLAAALDYENGLVNDEVLLVVDVGGGTTDCSVVRVGPHASASADRSADLLSYAGTRIGGTDLDIHIGWHQIMPHFGKDGELHHKAFDAISVNSIPSQHAFYNRFEMPVHGEPDEARRRLYKVWRERLTHSLVRSAEQAKIRLTDAADTHINVDFVAPELQLGMNRDQMQQAITQATEKIRKVIEEARAGAGVRIDKTYLTGGSAVSPVIQQAIRNVMGDDMPLVTGNMHGGVASGLALYASRWFSR</sequence>
<dbReference type="HOGENOM" id="CLU_033976_0_0_4"/>
<keyword evidence="5" id="KW-1185">Reference proteome</keyword>
<dbReference type="STRING" id="582744.Msip34_2736"/>
<evidence type="ECO:0000256" key="3">
    <source>
        <dbReference type="ARBA" id="ARBA00022840"/>
    </source>
</evidence>
<dbReference type="PROSITE" id="PS00329">
    <property type="entry name" value="HSP70_2"/>
    <property type="match status" value="1"/>
</dbReference>
<dbReference type="NCBIfam" id="NF008673">
    <property type="entry name" value="PRK11678.1"/>
    <property type="match status" value="1"/>
</dbReference>
<dbReference type="InterPro" id="IPR013126">
    <property type="entry name" value="Hsp_70_fam"/>
</dbReference>
<dbReference type="SUPFAM" id="SSF53067">
    <property type="entry name" value="Actin-like ATPase domain"/>
    <property type="match status" value="2"/>
</dbReference>
<dbReference type="Gene3D" id="3.90.640.10">
    <property type="entry name" value="Actin, Chain A, domain 4"/>
    <property type="match status" value="1"/>
</dbReference>
<reference evidence="5" key="1">
    <citation type="submission" date="2009-07" db="EMBL/GenBank/DDBJ databases">
        <title>Complete sequence of chromosome of Methylovorus sp. SIP3-4.</title>
        <authorList>
            <person name="Lucas S."/>
            <person name="Copeland A."/>
            <person name="Lapidus A."/>
            <person name="Glavina del Rio T."/>
            <person name="Tice H."/>
            <person name="Bruce D."/>
            <person name="Goodwin L."/>
            <person name="Pitluck S."/>
            <person name="Clum A."/>
            <person name="Larimer F."/>
            <person name="Land M."/>
            <person name="Hauser L."/>
            <person name="Kyrpides N."/>
            <person name="Mikhailova N."/>
            <person name="Kayluzhnaya M."/>
            <person name="Chistoserdova L."/>
        </authorList>
    </citation>
    <scope>NUCLEOTIDE SEQUENCE [LARGE SCALE GENOMIC DNA]</scope>
    <source>
        <strain evidence="5">SIP3-4</strain>
    </source>
</reference>
<dbReference type="AlphaFoldDB" id="C6XBK3"/>
<evidence type="ECO:0000256" key="2">
    <source>
        <dbReference type="ARBA" id="ARBA00022741"/>
    </source>
</evidence>
<dbReference type="PANTHER" id="PTHR19375">
    <property type="entry name" value="HEAT SHOCK PROTEIN 70KDA"/>
    <property type="match status" value="1"/>
</dbReference>
<reference evidence="4 5" key="2">
    <citation type="journal article" date="2011" name="J. Bacteriol.">
        <title>Genomes of three methylotrophs from a single niche uncover genetic and metabolic divergence of Methylophilaceae.</title>
        <authorList>
            <person name="Lapidus A."/>
            <person name="Clum A."/>
            <person name="Labutti K."/>
            <person name="Kaluzhnaya M.G."/>
            <person name="Lim S."/>
            <person name="Beck D.A."/>
            <person name="Glavina Del Rio T."/>
            <person name="Nolan M."/>
            <person name="Mavromatis K."/>
            <person name="Huntemann M."/>
            <person name="Lucas S."/>
            <person name="Lidstrom M.E."/>
            <person name="Ivanova N."/>
            <person name="Chistoserdova L."/>
        </authorList>
    </citation>
    <scope>NUCLEOTIDE SEQUENCE [LARGE SCALE GENOMIC DNA]</scope>
    <source>
        <strain evidence="4 5">SIP3-4</strain>
    </source>
</reference>
<evidence type="ECO:0000313" key="5">
    <source>
        <dbReference type="Proteomes" id="UP000002743"/>
    </source>
</evidence>
<accession>C6XBK3</accession>
<dbReference type="EMBL" id="CP001674">
    <property type="protein sequence ID" value="ACT51973.1"/>
    <property type="molecule type" value="Genomic_DNA"/>
</dbReference>
<dbReference type="InterPro" id="IPR018181">
    <property type="entry name" value="Heat_shock_70_CS"/>
</dbReference>